<sequence>MEAAAEARDAEALVEVFAEDFAGPGNMDRDQFRRYVALIWLRNREVGVTLGPLEVELVGERARVNFTAATAGGDGFLPDSAQVYQVRTGWRLEGDDWKLISAEWEESL</sequence>
<dbReference type="Proteomes" id="UP000029393">
    <property type="component" value="Unassembled WGS sequence"/>
</dbReference>
<protein>
    <recommendedName>
        <fullName evidence="3">DUF4440 domain-containing protein</fullName>
    </recommendedName>
</protein>
<accession>A0A091B663</accession>
<dbReference type="OrthoDB" id="5801455at2"/>
<dbReference type="InterPro" id="IPR032710">
    <property type="entry name" value="NTF2-like_dom_sf"/>
</dbReference>
<dbReference type="EMBL" id="AVCK01000012">
    <property type="protein sequence ID" value="KFN46942.1"/>
    <property type="molecule type" value="Genomic_DNA"/>
</dbReference>
<evidence type="ECO:0000313" key="2">
    <source>
        <dbReference type="Proteomes" id="UP000029393"/>
    </source>
</evidence>
<evidence type="ECO:0008006" key="3">
    <source>
        <dbReference type="Google" id="ProtNLM"/>
    </source>
</evidence>
<name>A0A091B663_9GAMM</name>
<organism evidence="1 2">
    <name type="scientific">Arenimonas metalli CF5-1</name>
    <dbReference type="NCBI Taxonomy" id="1384056"/>
    <lineage>
        <taxon>Bacteria</taxon>
        <taxon>Pseudomonadati</taxon>
        <taxon>Pseudomonadota</taxon>
        <taxon>Gammaproteobacteria</taxon>
        <taxon>Lysobacterales</taxon>
        <taxon>Lysobacteraceae</taxon>
        <taxon>Arenimonas</taxon>
    </lineage>
</organism>
<dbReference type="AlphaFoldDB" id="A0A091B663"/>
<dbReference type="PATRIC" id="fig|1384056.3.peg.869"/>
<reference evidence="1 2" key="1">
    <citation type="submission" date="2013-09" db="EMBL/GenBank/DDBJ databases">
        <title>Genome sequencing of Arenimonas metalli.</title>
        <authorList>
            <person name="Chen F."/>
            <person name="Wang G."/>
        </authorList>
    </citation>
    <scope>NUCLEOTIDE SEQUENCE [LARGE SCALE GENOMIC DNA]</scope>
    <source>
        <strain evidence="1 2">CF5-1</strain>
    </source>
</reference>
<evidence type="ECO:0000313" key="1">
    <source>
        <dbReference type="EMBL" id="KFN46942.1"/>
    </source>
</evidence>
<dbReference type="RefSeq" id="WP_052575123.1">
    <property type="nucleotide sequence ID" value="NZ_AVCK01000012.1"/>
</dbReference>
<dbReference type="Gene3D" id="3.10.450.50">
    <property type="match status" value="1"/>
</dbReference>
<comment type="caution">
    <text evidence="1">The sequence shown here is derived from an EMBL/GenBank/DDBJ whole genome shotgun (WGS) entry which is preliminary data.</text>
</comment>
<dbReference type="SUPFAM" id="SSF54427">
    <property type="entry name" value="NTF2-like"/>
    <property type="match status" value="1"/>
</dbReference>
<keyword evidence="2" id="KW-1185">Reference proteome</keyword>
<dbReference type="eggNOG" id="ENOG5033N0U">
    <property type="taxonomic scope" value="Bacteria"/>
</dbReference>
<proteinExistence type="predicted"/>
<gene>
    <name evidence="1" type="ORF">N787_01200</name>
</gene>